<dbReference type="GO" id="GO:0000139">
    <property type="term" value="C:Golgi membrane"/>
    <property type="evidence" value="ECO:0007669"/>
    <property type="project" value="UniProtKB-SubCell"/>
</dbReference>
<feature type="coiled-coil region" evidence="7">
    <location>
        <begin position="399"/>
        <end position="504"/>
    </location>
</feature>
<keyword evidence="5 7" id="KW-0175">Coiled coil</keyword>
<keyword evidence="2 9" id="KW-0812">Transmembrane</keyword>
<name>A0AAV2TVG8_CALDB</name>
<reference evidence="10" key="1">
    <citation type="submission" date="2024-06" db="EMBL/GenBank/DDBJ databases">
        <authorList>
            <person name="Liu X."/>
            <person name="Lenzi L."/>
            <person name="Haldenby T S."/>
            <person name="Uol C."/>
        </authorList>
    </citation>
    <scope>NUCLEOTIDE SEQUENCE</scope>
</reference>
<gene>
    <name evidence="10" type="ORF">CDAUBV1_LOCUS16135</name>
</gene>
<feature type="transmembrane region" description="Helical" evidence="9">
    <location>
        <begin position="641"/>
        <end position="658"/>
    </location>
</feature>
<evidence type="ECO:0000256" key="4">
    <source>
        <dbReference type="ARBA" id="ARBA00023034"/>
    </source>
</evidence>
<feature type="region of interest" description="Disordered" evidence="8">
    <location>
        <begin position="42"/>
        <end position="89"/>
    </location>
</feature>
<evidence type="ECO:0000256" key="8">
    <source>
        <dbReference type="SAM" id="MobiDB-lite"/>
    </source>
</evidence>
<keyword evidence="6 9" id="KW-0472">Membrane</keyword>
<dbReference type="Proteomes" id="UP001497525">
    <property type="component" value="Unassembled WGS sequence"/>
</dbReference>
<feature type="compositionally biased region" description="Polar residues" evidence="8">
    <location>
        <begin position="189"/>
        <end position="201"/>
    </location>
</feature>
<feature type="region of interest" description="Disordered" evidence="8">
    <location>
        <begin position="128"/>
        <end position="201"/>
    </location>
</feature>
<sequence length="683" mass="77295">MSWLSELANRAENLLNTIDNSAAEALNRPASRENENVWHMDPERSISPTNRAISDHYPYTVAPSKPSVNRERVENLNKSIPDARPPPIVSTEVSEQWDPIEFSVPAHQNVRPRSRGRNTETAASVAVVVHKSDSPTRLQTDSVDRQQRVANDSASHTDRDERLSRSSGYETLDSRGHASGTVESGAGAQKSTKYSPSTKIVSVQETASDIRLENKLLRSEVSSMSQEISDLLKRNHRASEENKELRGQLERLGKRLRDSDCQVRELQVQVKELEANQTPGSATDQAVHVSQNQAVLTASEMERLKTQLEASRKTITTLEASVQEARRQNSLTENRAQLAQRESARISQELAQYKEKATHILCMKEKLIASLRGEDTSMTDGESDHRGGQVEESADEKLISTIRAECEMLREEASRWKIEVDNRELTMQELDVQMQAERESLRRNLELAEQQAEREKQLREDADTESAHMRRRLREMEESFGRSKADLHAQLMNNEIELNRLRQLLARRQSSSSSGNSIVSANSSERIDPEHVLTLESRLRQLTDNLLTKQDALDSVLSQNHALKIRLEHFQTENESLTSALSNEEGHTDLRFRTPLQYGCTRLNTSTSPTPRVLRPAVVWMDGLTIRATNTLRRWPLTRCIFFAYLLFLHLWLLFFALTSHKVVTQDGGARVPLPIPAPAPPK</sequence>
<evidence type="ECO:0000256" key="3">
    <source>
        <dbReference type="ARBA" id="ARBA00022989"/>
    </source>
</evidence>
<dbReference type="EMBL" id="CAXLJL010000800">
    <property type="protein sequence ID" value="CAL5140832.1"/>
    <property type="molecule type" value="Genomic_DNA"/>
</dbReference>
<comment type="caution">
    <text evidence="10">The sequence shown here is derived from an EMBL/GenBank/DDBJ whole genome shotgun (WGS) entry which is preliminary data.</text>
</comment>
<evidence type="ECO:0000256" key="7">
    <source>
        <dbReference type="SAM" id="Coils"/>
    </source>
</evidence>
<dbReference type="PANTHER" id="PTHR13815">
    <property type="entry name" value="GOLGIN-84"/>
    <property type="match status" value="1"/>
</dbReference>
<organism evidence="10 11">
    <name type="scientific">Calicophoron daubneyi</name>
    <name type="common">Rumen fluke</name>
    <name type="synonym">Paramphistomum daubneyi</name>
    <dbReference type="NCBI Taxonomy" id="300641"/>
    <lineage>
        <taxon>Eukaryota</taxon>
        <taxon>Metazoa</taxon>
        <taxon>Spiralia</taxon>
        <taxon>Lophotrochozoa</taxon>
        <taxon>Platyhelminthes</taxon>
        <taxon>Trematoda</taxon>
        <taxon>Digenea</taxon>
        <taxon>Plagiorchiida</taxon>
        <taxon>Pronocephalata</taxon>
        <taxon>Paramphistomoidea</taxon>
        <taxon>Paramphistomidae</taxon>
        <taxon>Calicophoron</taxon>
    </lineage>
</organism>
<evidence type="ECO:0000313" key="11">
    <source>
        <dbReference type="Proteomes" id="UP001497525"/>
    </source>
</evidence>
<evidence type="ECO:0000256" key="6">
    <source>
        <dbReference type="ARBA" id="ARBA00023136"/>
    </source>
</evidence>
<protein>
    <recommendedName>
        <fullName evidence="12">Golgin-84</fullName>
    </recommendedName>
</protein>
<evidence type="ECO:0000313" key="10">
    <source>
        <dbReference type="EMBL" id="CAL5140832.1"/>
    </source>
</evidence>
<dbReference type="Pfam" id="PF09787">
    <property type="entry name" value="Golgin_A5"/>
    <property type="match status" value="1"/>
</dbReference>
<feature type="coiled-coil region" evidence="7">
    <location>
        <begin position="301"/>
        <end position="356"/>
    </location>
</feature>
<dbReference type="PANTHER" id="PTHR13815:SF7">
    <property type="entry name" value="GOLGIN SUBFAMILY A MEMBER 5"/>
    <property type="match status" value="1"/>
</dbReference>
<dbReference type="GO" id="GO:0007030">
    <property type="term" value="P:Golgi organization"/>
    <property type="evidence" value="ECO:0007669"/>
    <property type="project" value="InterPro"/>
</dbReference>
<proteinExistence type="predicted"/>
<dbReference type="GO" id="GO:0000301">
    <property type="term" value="P:retrograde transport, vesicle recycling within Golgi"/>
    <property type="evidence" value="ECO:0007669"/>
    <property type="project" value="TreeGrafter"/>
</dbReference>
<dbReference type="GO" id="GO:0031985">
    <property type="term" value="C:Golgi cisterna"/>
    <property type="evidence" value="ECO:0007669"/>
    <property type="project" value="TreeGrafter"/>
</dbReference>
<evidence type="ECO:0000256" key="2">
    <source>
        <dbReference type="ARBA" id="ARBA00022692"/>
    </source>
</evidence>
<dbReference type="InterPro" id="IPR019177">
    <property type="entry name" value="Golgin_subfamily_A_member_5"/>
</dbReference>
<evidence type="ECO:0000256" key="9">
    <source>
        <dbReference type="SAM" id="Phobius"/>
    </source>
</evidence>
<keyword evidence="3 9" id="KW-1133">Transmembrane helix</keyword>
<accession>A0AAV2TVG8</accession>
<comment type="subcellular location">
    <subcellularLocation>
        <location evidence="1">Golgi apparatus membrane</location>
        <topology evidence="1">Single-pass type IV membrane protein</topology>
    </subcellularLocation>
</comment>
<evidence type="ECO:0000256" key="5">
    <source>
        <dbReference type="ARBA" id="ARBA00023054"/>
    </source>
</evidence>
<keyword evidence="4" id="KW-0333">Golgi apparatus</keyword>
<evidence type="ECO:0008006" key="12">
    <source>
        <dbReference type="Google" id="ProtNLM"/>
    </source>
</evidence>
<feature type="compositionally biased region" description="Basic and acidic residues" evidence="8">
    <location>
        <begin position="155"/>
        <end position="164"/>
    </location>
</feature>
<feature type="coiled-coil region" evidence="7">
    <location>
        <begin position="214"/>
        <end position="276"/>
    </location>
</feature>
<evidence type="ECO:0000256" key="1">
    <source>
        <dbReference type="ARBA" id="ARBA00004409"/>
    </source>
</evidence>
<dbReference type="AlphaFoldDB" id="A0AAV2TVG8"/>